<dbReference type="GO" id="GO:0005975">
    <property type="term" value="P:carbohydrate metabolic process"/>
    <property type="evidence" value="ECO:0007669"/>
    <property type="project" value="InterPro"/>
</dbReference>
<evidence type="ECO:0000256" key="1">
    <source>
        <dbReference type="ARBA" id="ARBA00010838"/>
    </source>
</evidence>
<name>A0A9D4ZP55_ADICA</name>
<protein>
    <submittedName>
        <fullName evidence="6">Uncharacterized protein</fullName>
    </submittedName>
</protein>
<evidence type="ECO:0000313" key="6">
    <source>
        <dbReference type="EMBL" id="KAI5082748.1"/>
    </source>
</evidence>
<keyword evidence="7" id="KW-1185">Reference proteome</keyword>
<sequence length="209" mass="22701">MRSLLFVSLFLPLYVLSSSPAGCLLDSSAGNSAPDRRFTSVMLPTFPTTPTLIALSSPSTSSSAHSRLLSSCGTAAEPAYHGTHEGYGSINIAEKANSIWDVYARVNSTVLDSVQPGDCGDQYDRYKEDIEILEQMGMDAYRFSIAWTRIFPNGTGADITPNADAIAHYNELIDLLLEKGIEPYVTLWAGDHPQALEDAYNGLLSARFI</sequence>
<dbReference type="InterPro" id="IPR001360">
    <property type="entry name" value="Glyco_hydro_1"/>
</dbReference>
<organism evidence="6 7">
    <name type="scientific">Adiantum capillus-veneris</name>
    <name type="common">Maidenhair fern</name>
    <dbReference type="NCBI Taxonomy" id="13818"/>
    <lineage>
        <taxon>Eukaryota</taxon>
        <taxon>Viridiplantae</taxon>
        <taxon>Streptophyta</taxon>
        <taxon>Embryophyta</taxon>
        <taxon>Tracheophyta</taxon>
        <taxon>Polypodiopsida</taxon>
        <taxon>Polypodiidae</taxon>
        <taxon>Polypodiales</taxon>
        <taxon>Pteridineae</taxon>
        <taxon>Pteridaceae</taxon>
        <taxon>Vittarioideae</taxon>
        <taxon>Adiantum</taxon>
    </lineage>
</organism>
<evidence type="ECO:0000256" key="5">
    <source>
        <dbReference type="SAM" id="SignalP"/>
    </source>
</evidence>
<evidence type="ECO:0000256" key="4">
    <source>
        <dbReference type="RuleBase" id="RU003690"/>
    </source>
</evidence>
<comment type="similarity">
    <text evidence="1 4">Belongs to the glycosyl hydrolase 1 family.</text>
</comment>
<evidence type="ECO:0000256" key="3">
    <source>
        <dbReference type="ARBA" id="ARBA00023295"/>
    </source>
</evidence>
<dbReference type="Pfam" id="PF00232">
    <property type="entry name" value="Glyco_hydro_1"/>
    <property type="match status" value="1"/>
</dbReference>
<dbReference type="OrthoDB" id="65569at2759"/>
<keyword evidence="2" id="KW-0378">Hydrolase</keyword>
<dbReference type="PANTHER" id="PTHR10353:SF36">
    <property type="entry name" value="LP05116P"/>
    <property type="match status" value="1"/>
</dbReference>
<dbReference type="GO" id="GO:0008422">
    <property type="term" value="F:beta-glucosidase activity"/>
    <property type="evidence" value="ECO:0007669"/>
    <property type="project" value="TreeGrafter"/>
</dbReference>
<dbReference type="PANTHER" id="PTHR10353">
    <property type="entry name" value="GLYCOSYL HYDROLASE"/>
    <property type="match status" value="1"/>
</dbReference>
<dbReference type="Proteomes" id="UP000886520">
    <property type="component" value="Chromosome 3"/>
</dbReference>
<reference evidence="6" key="1">
    <citation type="submission" date="2021-01" db="EMBL/GenBank/DDBJ databases">
        <title>Adiantum capillus-veneris genome.</title>
        <authorList>
            <person name="Fang Y."/>
            <person name="Liao Q."/>
        </authorList>
    </citation>
    <scope>NUCLEOTIDE SEQUENCE</scope>
    <source>
        <strain evidence="6">H3</strain>
        <tissue evidence="6">Leaf</tissue>
    </source>
</reference>
<keyword evidence="5" id="KW-0732">Signal</keyword>
<dbReference type="AlphaFoldDB" id="A0A9D4ZP55"/>
<feature type="signal peptide" evidence="5">
    <location>
        <begin position="1"/>
        <end position="17"/>
    </location>
</feature>
<accession>A0A9D4ZP55</accession>
<evidence type="ECO:0000313" key="7">
    <source>
        <dbReference type="Proteomes" id="UP000886520"/>
    </source>
</evidence>
<gene>
    <name evidence="6" type="ORF">GOP47_0002491</name>
</gene>
<dbReference type="Gene3D" id="3.20.20.80">
    <property type="entry name" value="Glycosidases"/>
    <property type="match status" value="1"/>
</dbReference>
<dbReference type="InterPro" id="IPR017853">
    <property type="entry name" value="GH"/>
</dbReference>
<keyword evidence="3" id="KW-0326">Glycosidase</keyword>
<evidence type="ECO:0000256" key="2">
    <source>
        <dbReference type="ARBA" id="ARBA00022801"/>
    </source>
</evidence>
<proteinExistence type="inferred from homology"/>
<dbReference type="EMBL" id="JABFUD020000002">
    <property type="protein sequence ID" value="KAI5082748.1"/>
    <property type="molecule type" value="Genomic_DNA"/>
</dbReference>
<dbReference type="SUPFAM" id="SSF51445">
    <property type="entry name" value="(Trans)glycosidases"/>
    <property type="match status" value="1"/>
</dbReference>
<feature type="chain" id="PRO_5038646653" evidence="5">
    <location>
        <begin position="18"/>
        <end position="209"/>
    </location>
</feature>
<comment type="caution">
    <text evidence="6">The sequence shown here is derived from an EMBL/GenBank/DDBJ whole genome shotgun (WGS) entry which is preliminary data.</text>
</comment>